<name>A0A916SE01_9BACI</name>
<dbReference type="RefSeq" id="WP_268237941.1">
    <property type="nucleotide sequence ID" value="NZ_BMEY01000035.1"/>
</dbReference>
<feature type="signal peptide" evidence="1">
    <location>
        <begin position="1"/>
        <end position="24"/>
    </location>
</feature>
<evidence type="ECO:0000313" key="3">
    <source>
        <dbReference type="Proteomes" id="UP000613512"/>
    </source>
</evidence>
<reference evidence="2" key="2">
    <citation type="submission" date="2020-09" db="EMBL/GenBank/DDBJ databases">
        <authorList>
            <person name="Sun Q."/>
            <person name="Zhou Y."/>
        </authorList>
    </citation>
    <scope>NUCLEOTIDE SEQUENCE</scope>
    <source>
        <strain evidence="2">CGMCC 1.12408</strain>
    </source>
</reference>
<evidence type="ECO:0000256" key="1">
    <source>
        <dbReference type="SAM" id="SignalP"/>
    </source>
</evidence>
<organism evidence="2 3">
    <name type="scientific">Ornithinibacillus halotolerans</name>
    <dbReference type="NCBI Taxonomy" id="1274357"/>
    <lineage>
        <taxon>Bacteria</taxon>
        <taxon>Bacillati</taxon>
        <taxon>Bacillota</taxon>
        <taxon>Bacilli</taxon>
        <taxon>Bacillales</taxon>
        <taxon>Bacillaceae</taxon>
        <taxon>Ornithinibacillus</taxon>
    </lineage>
</organism>
<dbReference type="AlphaFoldDB" id="A0A916SE01"/>
<keyword evidence="1" id="KW-0732">Signal</keyword>
<comment type="caution">
    <text evidence="2">The sequence shown here is derived from an EMBL/GenBank/DDBJ whole genome shotgun (WGS) entry which is preliminary data.</text>
</comment>
<reference evidence="2" key="1">
    <citation type="journal article" date="2014" name="Int. J. Syst. Evol. Microbiol.">
        <title>Complete genome sequence of Corynebacterium casei LMG S-19264T (=DSM 44701T), isolated from a smear-ripened cheese.</title>
        <authorList>
            <consortium name="US DOE Joint Genome Institute (JGI-PGF)"/>
            <person name="Walter F."/>
            <person name="Albersmeier A."/>
            <person name="Kalinowski J."/>
            <person name="Ruckert C."/>
        </authorList>
    </citation>
    <scope>NUCLEOTIDE SEQUENCE</scope>
    <source>
        <strain evidence="2">CGMCC 1.12408</strain>
    </source>
</reference>
<protein>
    <submittedName>
        <fullName evidence="2">Uncharacterized protein</fullName>
    </submittedName>
</protein>
<evidence type="ECO:0000313" key="2">
    <source>
        <dbReference type="EMBL" id="GGA92926.1"/>
    </source>
</evidence>
<proteinExistence type="predicted"/>
<dbReference type="Proteomes" id="UP000613512">
    <property type="component" value="Unassembled WGS sequence"/>
</dbReference>
<feature type="chain" id="PRO_5037618895" evidence="1">
    <location>
        <begin position="25"/>
        <end position="44"/>
    </location>
</feature>
<dbReference type="EMBL" id="BMEY01000035">
    <property type="protein sequence ID" value="GGA92926.1"/>
    <property type="molecule type" value="Genomic_DNA"/>
</dbReference>
<gene>
    <name evidence="2" type="ORF">GCM10008025_39170</name>
</gene>
<accession>A0A916SE01</accession>
<sequence length="44" mass="4853">MKKFLVAFVLLIGLSITSPTTQIASDYEVGPDPFRDNIENPENA</sequence>
<keyword evidence="3" id="KW-1185">Reference proteome</keyword>